<evidence type="ECO:0000313" key="4">
    <source>
        <dbReference type="Proteomes" id="UP001596956"/>
    </source>
</evidence>
<protein>
    <submittedName>
        <fullName evidence="3">Uncharacterized protein</fullName>
    </submittedName>
</protein>
<evidence type="ECO:0000256" key="2">
    <source>
        <dbReference type="SAM" id="Phobius"/>
    </source>
</evidence>
<name>A0ABW3BFQ6_9ACTN</name>
<feature type="transmembrane region" description="Helical" evidence="2">
    <location>
        <begin position="74"/>
        <end position="96"/>
    </location>
</feature>
<keyword evidence="2" id="KW-0472">Membrane</keyword>
<evidence type="ECO:0000256" key="1">
    <source>
        <dbReference type="SAM" id="MobiDB-lite"/>
    </source>
</evidence>
<organism evidence="3 4">
    <name type="scientific">Streptomonospora algeriensis</name>
    <dbReference type="NCBI Taxonomy" id="995084"/>
    <lineage>
        <taxon>Bacteria</taxon>
        <taxon>Bacillati</taxon>
        <taxon>Actinomycetota</taxon>
        <taxon>Actinomycetes</taxon>
        <taxon>Streptosporangiales</taxon>
        <taxon>Nocardiopsidaceae</taxon>
        <taxon>Streptomonospora</taxon>
    </lineage>
</organism>
<dbReference type="Proteomes" id="UP001596956">
    <property type="component" value="Unassembled WGS sequence"/>
</dbReference>
<feature type="transmembrane region" description="Helical" evidence="2">
    <location>
        <begin position="42"/>
        <end position="62"/>
    </location>
</feature>
<keyword evidence="4" id="KW-1185">Reference proteome</keyword>
<keyword evidence="2" id="KW-0812">Transmembrane</keyword>
<sequence>MRDPVRADDGREPSLGSADEHDTPAEVDAAFRTLRRVAIGHVAVFTCVIIAVPLLTAALDWWSQGRLSGGMSPMFAMTAFGLYAFFFVVCLAAATLSNAVEERMLGGPAREAHHDQEGKLPP</sequence>
<reference evidence="4" key="1">
    <citation type="journal article" date="2019" name="Int. J. Syst. Evol. Microbiol.">
        <title>The Global Catalogue of Microorganisms (GCM) 10K type strain sequencing project: providing services to taxonomists for standard genome sequencing and annotation.</title>
        <authorList>
            <consortium name="The Broad Institute Genomics Platform"/>
            <consortium name="The Broad Institute Genome Sequencing Center for Infectious Disease"/>
            <person name="Wu L."/>
            <person name="Ma J."/>
        </authorList>
    </citation>
    <scope>NUCLEOTIDE SEQUENCE [LARGE SCALE GENOMIC DNA]</scope>
    <source>
        <strain evidence="4">CCUG 63369</strain>
    </source>
</reference>
<comment type="caution">
    <text evidence="3">The sequence shown here is derived from an EMBL/GenBank/DDBJ whole genome shotgun (WGS) entry which is preliminary data.</text>
</comment>
<proteinExistence type="predicted"/>
<feature type="region of interest" description="Disordered" evidence="1">
    <location>
        <begin position="1"/>
        <end position="23"/>
    </location>
</feature>
<keyword evidence="2" id="KW-1133">Transmembrane helix</keyword>
<evidence type="ECO:0000313" key="3">
    <source>
        <dbReference type="EMBL" id="MFD0801164.1"/>
    </source>
</evidence>
<dbReference type="EMBL" id="JBHTHR010000161">
    <property type="protein sequence ID" value="MFD0801164.1"/>
    <property type="molecule type" value="Genomic_DNA"/>
</dbReference>
<gene>
    <name evidence="3" type="ORF">ACFQZU_07520</name>
</gene>
<accession>A0ABW3BFQ6</accession>